<evidence type="ECO:0000256" key="3">
    <source>
        <dbReference type="ARBA" id="ARBA00022475"/>
    </source>
</evidence>
<evidence type="ECO:0000256" key="5">
    <source>
        <dbReference type="ARBA" id="ARBA00022927"/>
    </source>
</evidence>
<dbReference type="eggNOG" id="COG1826">
    <property type="taxonomic scope" value="Bacteria"/>
</dbReference>
<dbReference type="NCBIfam" id="NF011430">
    <property type="entry name" value="PRK14861.1"/>
    <property type="match status" value="1"/>
</dbReference>
<dbReference type="HOGENOM" id="CLU_086034_6_1_7"/>
<evidence type="ECO:0000256" key="6">
    <source>
        <dbReference type="ARBA" id="ARBA00022989"/>
    </source>
</evidence>
<keyword evidence="2 9" id="KW-0813">Transport</keyword>
<comment type="subcellular location">
    <subcellularLocation>
        <location evidence="9">Cell inner membrane</location>
        <topology evidence="9">Single-pass membrane protein</topology>
    </subcellularLocation>
    <subcellularLocation>
        <location evidence="1">Cell membrane</location>
        <topology evidence="1">Single-pass membrane protein</topology>
    </subcellularLocation>
</comment>
<evidence type="ECO:0000256" key="9">
    <source>
        <dbReference type="HAMAP-Rule" id="MF_00236"/>
    </source>
</evidence>
<dbReference type="EMBL" id="CP001124">
    <property type="protein sequence ID" value="ACH39275.1"/>
    <property type="molecule type" value="Genomic_DNA"/>
</dbReference>
<dbReference type="RefSeq" id="WP_012530698.1">
    <property type="nucleotide sequence ID" value="NC_011146.1"/>
</dbReference>
<keyword evidence="7 9" id="KW-0811">Translocation</keyword>
<reference evidence="10 11" key="2">
    <citation type="journal article" date="2010" name="BMC Genomics">
        <title>The genome of Geobacter bemidjiensis, exemplar for the subsurface clade of Geobacter species that predominate in Fe(III)-reducing subsurface environments.</title>
        <authorList>
            <person name="Aklujkar M."/>
            <person name="Young N.D."/>
            <person name="Holmes D."/>
            <person name="Chavan M."/>
            <person name="Risso C."/>
            <person name="Kiss H.E."/>
            <person name="Han C.S."/>
            <person name="Land M.L."/>
            <person name="Lovley D.R."/>
        </authorList>
    </citation>
    <scope>NUCLEOTIDE SEQUENCE [LARGE SCALE GENOMIC DNA]</scope>
    <source>
        <strain evidence="11">ATCC BAA-1014 / DSM 16622 / JCM 12645 / Bem</strain>
    </source>
</reference>
<reference evidence="10 11" key="1">
    <citation type="submission" date="2008-07" db="EMBL/GenBank/DDBJ databases">
        <title>Complete sequence of Geobacter bemidjiensis BEM.</title>
        <authorList>
            <consortium name="US DOE Joint Genome Institute"/>
            <person name="Lucas S."/>
            <person name="Copeland A."/>
            <person name="Lapidus A."/>
            <person name="Glavina del Rio T."/>
            <person name="Dalin E."/>
            <person name="Tice H."/>
            <person name="Bruce D."/>
            <person name="Goodwin L."/>
            <person name="Pitluck S."/>
            <person name="Kiss H."/>
            <person name="Brettin T."/>
            <person name="Detter J.C."/>
            <person name="Han C."/>
            <person name="Kuske C.R."/>
            <person name="Schmutz J."/>
            <person name="Larimer F."/>
            <person name="Land M."/>
            <person name="Hauser L."/>
            <person name="Kyrpides N."/>
            <person name="Lykidis A."/>
            <person name="Lovley D."/>
            <person name="Richardson P."/>
        </authorList>
    </citation>
    <scope>NUCLEOTIDE SEQUENCE [LARGE SCALE GENOMIC DNA]</scope>
    <source>
        <strain evidence="11">ATCC BAA-1014 / DSM 16622 / JCM 12645 / Bem</strain>
    </source>
</reference>
<dbReference type="GO" id="GO:0008320">
    <property type="term" value="F:protein transmembrane transporter activity"/>
    <property type="evidence" value="ECO:0007669"/>
    <property type="project" value="UniProtKB-UniRule"/>
</dbReference>
<dbReference type="InterPro" id="IPR006312">
    <property type="entry name" value="TatA/E"/>
</dbReference>
<dbReference type="HAMAP" id="MF_00236">
    <property type="entry name" value="TatA_E"/>
    <property type="match status" value="1"/>
</dbReference>
<keyword evidence="5 9" id="KW-0653">Protein transport</keyword>
<comment type="function">
    <text evidence="9">Part of the twin-arginine translocation (Tat) system that transports large folded proteins containing a characteristic twin-arginine motif in their signal peptide across membranes. TatA could form the protein-conducting channel of the Tat system.</text>
</comment>
<gene>
    <name evidence="9" type="primary">tatA</name>
    <name evidence="10" type="synonym">fdnT</name>
    <name evidence="10" type="ordered locus">Gbem_2263</name>
</gene>
<keyword evidence="9" id="KW-0997">Cell inner membrane</keyword>
<keyword evidence="6 9" id="KW-1133">Transmembrane helix</keyword>
<dbReference type="STRING" id="404380.Gbem_2263"/>
<dbReference type="InterPro" id="IPR003369">
    <property type="entry name" value="TatA/B/E"/>
</dbReference>
<dbReference type="OrthoDB" id="9813726at2"/>
<evidence type="ECO:0000256" key="8">
    <source>
        <dbReference type="ARBA" id="ARBA00023136"/>
    </source>
</evidence>
<keyword evidence="4 9" id="KW-0812">Transmembrane</keyword>
<accession>B5EED0</accession>
<dbReference type="AlphaFoldDB" id="B5EED0"/>
<evidence type="ECO:0000256" key="7">
    <source>
        <dbReference type="ARBA" id="ARBA00023010"/>
    </source>
</evidence>
<keyword evidence="3 9" id="KW-1003">Cell membrane</keyword>
<dbReference type="Proteomes" id="UP000008825">
    <property type="component" value="Chromosome"/>
</dbReference>
<dbReference type="PANTHER" id="PTHR42982:SF1">
    <property type="entry name" value="SEC-INDEPENDENT PROTEIN TRANSLOCASE PROTEIN TATA"/>
    <property type="match status" value="1"/>
</dbReference>
<dbReference type="PANTHER" id="PTHR42982">
    <property type="entry name" value="SEC-INDEPENDENT PROTEIN TRANSLOCASE PROTEIN TATA"/>
    <property type="match status" value="1"/>
</dbReference>
<dbReference type="Pfam" id="PF02416">
    <property type="entry name" value="TatA_B_E"/>
    <property type="match status" value="1"/>
</dbReference>
<evidence type="ECO:0000256" key="1">
    <source>
        <dbReference type="ARBA" id="ARBA00004162"/>
    </source>
</evidence>
<evidence type="ECO:0000313" key="11">
    <source>
        <dbReference type="Proteomes" id="UP000008825"/>
    </source>
</evidence>
<evidence type="ECO:0000256" key="2">
    <source>
        <dbReference type="ARBA" id="ARBA00022448"/>
    </source>
</evidence>
<dbReference type="GO" id="GO:0033281">
    <property type="term" value="C:TAT protein transport complex"/>
    <property type="evidence" value="ECO:0007669"/>
    <property type="project" value="UniProtKB-UniRule"/>
</dbReference>
<dbReference type="Gene3D" id="1.20.5.3310">
    <property type="match status" value="1"/>
</dbReference>
<sequence length="57" mass="6029">MFGFGMPEMIIVLVIALVVVGPAKLPQLGQALGSSIKNFKKASSGEDVVQLNEEKKA</sequence>
<dbReference type="GO" id="GO:0043953">
    <property type="term" value="P:protein transport by the Tat complex"/>
    <property type="evidence" value="ECO:0007669"/>
    <property type="project" value="UniProtKB-UniRule"/>
</dbReference>
<organism evidence="10 11">
    <name type="scientific">Citrifermentans bemidjiense (strain ATCC BAA-1014 / DSM 16622 / JCM 12645 / Bem)</name>
    <name type="common">Geobacter bemidjiensis</name>
    <dbReference type="NCBI Taxonomy" id="404380"/>
    <lineage>
        <taxon>Bacteria</taxon>
        <taxon>Pseudomonadati</taxon>
        <taxon>Thermodesulfobacteriota</taxon>
        <taxon>Desulfuromonadia</taxon>
        <taxon>Geobacterales</taxon>
        <taxon>Geobacteraceae</taxon>
        <taxon>Citrifermentans</taxon>
    </lineage>
</organism>
<comment type="similarity">
    <text evidence="9">Belongs to the TatA/E family.</text>
</comment>
<dbReference type="KEGG" id="gbm:Gbem_2263"/>
<protein>
    <recommendedName>
        <fullName evidence="9">Sec-independent protein translocase protein TatA</fullName>
    </recommendedName>
</protein>
<evidence type="ECO:0000313" key="10">
    <source>
        <dbReference type="EMBL" id="ACH39275.1"/>
    </source>
</evidence>
<keyword evidence="8 9" id="KW-0472">Membrane</keyword>
<evidence type="ECO:0000256" key="4">
    <source>
        <dbReference type="ARBA" id="ARBA00022692"/>
    </source>
</evidence>
<comment type="subunit">
    <text evidence="9">Forms a complex with TatC.</text>
</comment>
<dbReference type="NCBIfam" id="TIGR01411">
    <property type="entry name" value="tatAE"/>
    <property type="match status" value="1"/>
</dbReference>
<proteinExistence type="inferred from homology"/>
<keyword evidence="11" id="KW-1185">Reference proteome</keyword>
<dbReference type="PRINTS" id="PR01506">
    <property type="entry name" value="TATBPROTEIN"/>
</dbReference>
<name>B5EED0_CITBB</name>